<feature type="compositionally biased region" description="Low complexity" evidence="1">
    <location>
        <begin position="73"/>
        <end position="84"/>
    </location>
</feature>
<feature type="region of interest" description="Disordered" evidence="1">
    <location>
        <begin position="73"/>
        <end position="93"/>
    </location>
</feature>
<protein>
    <submittedName>
        <fullName evidence="3">DUF4157 domain-containing protein</fullName>
    </submittedName>
</protein>
<name>A0ABU3Y4L0_9SPHN</name>
<dbReference type="InterPro" id="IPR025295">
    <property type="entry name" value="eCIS_core_dom"/>
</dbReference>
<keyword evidence="4" id="KW-1185">Reference proteome</keyword>
<feature type="compositionally biased region" description="Low complexity" evidence="1">
    <location>
        <begin position="11"/>
        <end position="21"/>
    </location>
</feature>
<evidence type="ECO:0000256" key="1">
    <source>
        <dbReference type="SAM" id="MobiDB-lite"/>
    </source>
</evidence>
<dbReference type="Proteomes" id="UP001273531">
    <property type="component" value="Unassembled WGS sequence"/>
</dbReference>
<organism evidence="3 4">
    <name type="scientific">Sphingomonas agrestis</name>
    <dbReference type="NCBI Taxonomy" id="3080540"/>
    <lineage>
        <taxon>Bacteria</taxon>
        <taxon>Pseudomonadati</taxon>
        <taxon>Pseudomonadota</taxon>
        <taxon>Alphaproteobacteria</taxon>
        <taxon>Sphingomonadales</taxon>
        <taxon>Sphingomonadaceae</taxon>
        <taxon>Sphingomonas</taxon>
    </lineage>
</organism>
<sequence>MRGTAARKSAEATPAPRAAEPGKSNGHRRVQTSLKLSDPGDAAEREAVATARTVMRMPEPVVSPRARVPMLAARAPSAAPAPSKAPKDEVSPELTAEIKSLAGSGRPLSPDTRSFLEPRFKANFAGVRVHTGGKAENLATRLGARAFTFGKDIFFNAGAYKPDSPEGMELIAHELTHTIQQREVVQRDVIQREEAVTVQQRTGPEVQRGIVSEALDWIADKANVIPGFRLFTIIIGRNPVNMSSVDRSGANILRALIEFIPGGGLIVQALENHGIFEKGGKFIEDQFAALRDLGGAVRDALMEFIDSLGWRDIFRLGSLWDRAKRIFTTPIDKAIAFGKGLVTGIAELVKDAIVKPLGRWAAANIPKWNLLVGVFGKNPISDEGESPASQLIGAFMELIGQQEIWQNIKQGNAVAKAWEWFQKAMKGALSLVTSIPGRVMSTIRSLTIFDIVTLVGAFQKIVGAFSSFVGDFIGWAGGTVLSLLEIIFSVVAPQVVPYLKKAGGAFSKIIKAPGTFISTLVKAGKQGFNQFKAKFVTYLRDALFKWLLGSAEGAGIYFPKSFAPLELLKLGLSVLGLTWANLRAKLVNATNETVVKALEEGFQIVKTLVNEGPAAAWQELLKSLSNLKNMVVDAAIDFVKGEVVKIAIEKLVSMLTPAGAFIQAIISIYRTITFIVDKLAQIGRLVAAFIDGIAALANGIVGAAANKVESVLAQGLSLAISFLANFAGLGNIPKKVMQLIKKIQAPVNKAMDKVVTWIVEGARKLGKFVAQAGVPQDPNARLKLASTAAVAAAKRLSGKVTAPLLNAAFVVIQTRYALTSIDAFQRGGQWFARIVINPKTETPLETAGDAAEDPAAKAVLALVAANTKIFTIVPKAKATLVYTKSIDGYILDAGSDTEGPSIRRANRKKGLPELPAVHIGDTGVLTLGAKVHQKRSSEAEKLKMYRDVMTKLGLGNLLPHVTDANVNAALNSDVRNAMRNAILDSPKWQTLSAFNQMISSDSLTGPGMQGELFEAWVVRHFGSSQGISDSKIKYKTASGVGLMDRSAGDKIVEIKSRVRPPGVDPATADDLIPQTKFTVAAKDSEQFTRYNEILGGGVEMITKSSGKFTVPTAFSGARYYFNFRGVATLFNARMPEPLRSKTVFYLGGAVIRM</sequence>
<evidence type="ECO:0000313" key="3">
    <source>
        <dbReference type="EMBL" id="MDV3456336.1"/>
    </source>
</evidence>
<reference evidence="3 4" key="1">
    <citation type="submission" date="2023-10" db="EMBL/GenBank/DDBJ databases">
        <title>Sphingomonas sp. HF-S4 16S ribosomal RNA gene Genome sequencing and assembly.</title>
        <authorList>
            <person name="Lee H."/>
        </authorList>
    </citation>
    <scope>NUCLEOTIDE SEQUENCE [LARGE SCALE GENOMIC DNA]</scope>
    <source>
        <strain evidence="3 4">HF-S4</strain>
    </source>
</reference>
<dbReference type="Pfam" id="PF13699">
    <property type="entry name" value="eCIS_core"/>
    <property type="match status" value="1"/>
</dbReference>
<evidence type="ECO:0000259" key="2">
    <source>
        <dbReference type="Pfam" id="PF13699"/>
    </source>
</evidence>
<dbReference type="EMBL" id="JAWJEJ010000001">
    <property type="protein sequence ID" value="MDV3456336.1"/>
    <property type="molecule type" value="Genomic_DNA"/>
</dbReference>
<proteinExistence type="predicted"/>
<accession>A0ABU3Y4L0</accession>
<feature type="region of interest" description="Disordered" evidence="1">
    <location>
        <begin position="1"/>
        <end position="45"/>
    </location>
</feature>
<gene>
    <name evidence="3" type="ORF">RZN05_05020</name>
</gene>
<dbReference type="RefSeq" id="WP_317225523.1">
    <property type="nucleotide sequence ID" value="NZ_JAWJEJ010000001.1"/>
</dbReference>
<evidence type="ECO:0000313" key="4">
    <source>
        <dbReference type="Proteomes" id="UP001273531"/>
    </source>
</evidence>
<feature type="domain" description="eCIS core" evidence="2">
    <location>
        <begin position="107"/>
        <end position="183"/>
    </location>
</feature>
<comment type="caution">
    <text evidence="3">The sequence shown here is derived from an EMBL/GenBank/DDBJ whole genome shotgun (WGS) entry which is preliminary data.</text>
</comment>